<dbReference type="Pfam" id="PF13205">
    <property type="entry name" value="Big_5"/>
    <property type="match status" value="2"/>
</dbReference>
<dbReference type="AlphaFoldDB" id="A0A2N3IKT5"/>
<feature type="chain" id="PRO_5014775052" evidence="2">
    <location>
        <begin position="21"/>
        <end position="964"/>
    </location>
</feature>
<feature type="domain" description="Secretion system C-terminal sorting" evidence="4">
    <location>
        <begin position="893"/>
        <end position="962"/>
    </location>
</feature>
<dbReference type="Pfam" id="PF13583">
    <property type="entry name" value="Reprolysin_4"/>
    <property type="match status" value="1"/>
</dbReference>
<dbReference type="Proteomes" id="UP000233387">
    <property type="component" value="Unassembled WGS sequence"/>
</dbReference>
<keyword evidence="1 2" id="KW-0732">Signal</keyword>
<keyword evidence="6" id="KW-1185">Reference proteome</keyword>
<dbReference type="InterPro" id="IPR026444">
    <property type="entry name" value="Secre_tail"/>
</dbReference>
<proteinExistence type="predicted"/>
<evidence type="ECO:0000256" key="1">
    <source>
        <dbReference type="ARBA" id="ARBA00022729"/>
    </source>
</evidence>
<feature type="domain" description="SbsA Ig-like" evidence="3">
    <location>
        <begin position="658"/>
        <end position="765"/>
    </location>
</feature>
<accession>A0A2N3IKT5</accession>
<dbReference type="RefSeq" id="WP_101357280.1">
    <property type="nucleotide sequence ID" value="NZ_NKXO01000001.1"/>
</dbReference>
<dbReference type="InterPro" id="IPR032812">
    <property type="entry name" value="SbsA_Ig"/>
</dbReference>
<dbReference type="Pfam" id="PF18962">
    <property type="entry name" value="Por_Secre_tail"/>
    <property type="match status" value="1"/>
</dbReference>
<evidence type="ECO:0000259" key="4">
    <source>
        <dbReference type="Pfam" id="PF18962"/>
    </source>
</evidence>
<evidence type="ECO:0000259" key="3">
    <source>
        <dbReference type="Pfam" id="PF13205"/>
    </source>
</evidence>
<dbReference type="GO" id="GO:0008237">
    <property type="term" value="F:metallopeptidase activity"/>
    <property type="evidence" value="ECO:0007669"/>
    <property type="project" value="InterPro"/>
</dbReference>
<dbReference type="NCBIfam" id="TIGR04183">
    <property type="entry name" value="Por_Secre_tail"/>
    <property type="match status" value="1"/>
</dbReference>
<reference evidence="5 6" key="1">
    <citation type="submission" date="2017-06" db="EMBL/GenBank/DDBJ databases">
        <title>Raineya orbicola gen. nov., sp. nov. a slightly thermophilic bacterium of the phylum Bacteroidetes and the description of Raineyaceae fam. nov.</title>
        <authorList>
            <person name="Albuquerque L."/>
            <person name="Polonia A.R.M."/>
            <person name="Barroso C."/>
            <person name="Froufe H.J.C."/>
            <person name="Lage O."/>
            <person name="Lobo-Da-Cunha A."/>
            <person name="Egas C."/>
            <person name="Da Costa M.S."/>
        </authorList>
    </citation>
    <scope>NUCLEOTIDE SEQUENCE [LARGE SCALE GENOMIC DNA]</scope>
    <source>
        <strain evidence="5 6">SPSPC-11</strain>
    </source>
</reference>
<evidence type="ECO:0000313" key="5">
    <source>
        <dbReference type="EMBL" id="PKQ70868.1"/>
    </source>
</evidence>
<dbReference type="InterPro" id="IPR014755">
    <property type="entry name" value="Cu-Rt/internalin_Ig-like"/>
</dbReference>
<protein>
    <submittedName>
        <fullName evidence="5">Por secretion system</fullName>
    </submittedName>
</protein>
<dbReference type="Gene3D" id="2.60.40.10">
    <property type="entry name" value="Immunoglobulins"/>
    <property type="match status" value="1"/>
</dbReference>
<gene>
    <name evidence="5" type="ORF">Rain11_0009</name>
</gene>
<dbReference type="Gene3D" id="3.40.390.10">
    <property type="entry name" value="Collagenase (Catalytic Domain)"/>
    <property type="match status" value="1"/>
</dbReference>
<organism evidence="5 6">
    <name type="scientific">Raineya orbicola</name>
    <dbReference type="NCBI Taxonomy" id="2016530"/>
    <lineage>
        <taxon>Bacteria</taxon>
        <taxon>Pseudomonadati</taxon>
        <taxon>Bacteroidota</taxon>
        <taxon>Cytophagia</taxon>
        <taxon>Cytophagales</taxon>
        <taxon>Raineyaceae</taxon>
        <taxon>Raineya</taxon>
    </lineage>
</organism>
<name>A0A2N3IKT5_9BACT</name>
<dbReference type="EMBL" id="NKXO01000001">
    <property type="protein sequence ID" value="PKQ70868.1"/>
    <property type="molecule type" value="Genomic_DNA"/>
</dbReference>
<dbReference type="InterPro" id="IPR024079">
    <property type="entry name" value="MetalloPept_cat_dom_sf"/>
</dbReference>
<dbReference type="OrthoDB" id="9792152at2"/>
<feature type="signal peptide" evidence="2">
    <location>
        <begin position="1"/>
        <end position="20"/>
    </location>
</feature>
<dbReference type="InterPro" id="IPR013783">
    <property type="entry name" value="Ig-like_fold"/>
</dbReference>
<evidence type="ECO:0000256" key="2">
    <source>
        <dbReference type="SAM" id="SignalP"/>
    </source>
</evidence>
<evidence type="ECO:0000313" key="6">
    <source>
        <dbReference type="Proteomes" id="UP000233387"/>
    </source>
</evidence>
<feature type="domain" description="SbsA Ig-like" evidence="3">
    <location>
        <begin position="768"/>
        <end position="877"/>
    </location>
</feature>
<dbReference type="SUPFAM" id="SSF55486">
    <property type="entry name" value="Metalloproteases ('zincins'), catalytic domain"/>
    <property type="match status" value="1"/>
</dbReference>
<dbReference type="Gene3D" id="2.60.40.1220">
    <property type="match status" value="1"/>
</dbReference>
<sequence>MKATSTLLVFLFLAHWGAYSQNFWQPTEESKILPNPAKKRLVLANEYKVFRLNVSAFKIFARSVPMETADRSFSAQNSDVEMDFPLPNGTFARFRIAKTPVLHPELAAQFPEIQTFEGYRVGGYGYVRFDFTHQGFHALIFTEDGQIYIDPYRQNDQENYICYYKRHFVSDKKMSCTIVDEDEQAERIRNWLRDNNARPAGARLLTYRAAIATTGEYTQFHGGTVAGALSAVTTSLNRVSGIYQIETSIRFQLISNNNTIIYTNPATDPYTNNNGGAMLGENQSNLDAVIGNANYDIGHVFSTGGGGIAGLGVVCRTGQKARGVTGSGSPVGDPFDVDYVAHEMGHQFGANHTFNSVQGGCNGNRSSSTAYEPGSGICIMGYAGLCGTDNLAPNSIETFHVISFDEIFAYTRGSGAGATCPNDTPNGTNLPPVPSVPTGGWVIPINTPFELTGSATDPNSDALTYCWEQFNLGPAGSLSSPSGDAPIFRNFLPSTSPTRTFPRLSDIIANNLNPLGERLPSYTRNLTFRMTVRDGVGGYDYASVSFTANAAAGPFLVTYPNTAITWQQGTRQMVTWDVANTHLAPVNCQNVNIRLSTDGGFTYPIALATNVPNNGYAEITVPAVTTTQARVRVEAVGNIFFDISNANFTINNSTPSGNPLVNSFSPPDNSTTAPANTNLLIYFNQNILKGTGNLLIKRYANDAVVETIDVAGSRVSVSGNVATIDPVNDLEAGVMYYVEIPNTAFRNASSQFYAGTANKDTWNFSVSDNVAPNIVSLEPADNSEGVPLNADLRITFSEPINRGTGSITIRRADNSVKQTLSVNNLAVNVSGSIVTIDISDLEQNTDYYVQMPAGTFRDLANNNFAGITDNTTWNFSTRPPASLVMLSKGKLLIYPNPTKGKIFLRLENGMNIEKAEVWNVLGQKLSDLQVKNNQEISLDHLPAAMYLLKLQISGEIVQQRIIKQ</sequence>
<comment type="caution">
    <text evidence="5">The sequence shown here is derived from an EMBL/GenBank/DDBJ whole genome shotgun (WGS) entry which is preliminary data.</text>
</comment>